<feature type="coiled-coil region" evidence="9">
    <location>
        <begin position="852"/>
        <end position="1011"/>
    </location>
</feature>
<comment type="similarity">
    <text evidence="7">Belongs to the TRAFAC class myosin-kinesin ATPase superfamily. Kinesin family. KIN-12 subfamily.</text>
</comment>
<feature type="region of interest" description="Disordered" evidence="10">
    <location>
        <begin position="1"/>
        <end position="31"/>
    </location>
</feature>
<feature type="coiled-coil region" evidence="9">
    <location>
        <begin position="1138"/>
        <end position="1197"/>
    </location>
</feature>
<dbReference type="SUPFAM" id="SSF52540">
    <property type="entry name" value="P-loop containing nucleoside triphosphate hydrolases"/>
    <property type="match status" value="1"/>
</dbReference>
<feature type="domain" description="Kinesin motor" evidence="11">
    <location>
        <begin position="217"/>
        <end position="554"/>
    </location>
</feature>
<evidence type="ECO:0000256" key="4">
    <source>
        <dbReference type="ARBA" id="ARBA00022840"/>
    </source>
</evidence>
<feature type="coiled-coil region" evidence="9">
    <location>
        <begin position="1679"/>
        <end position="1706"/>
    </location>
</feature>
<dbReference type="PANTHER" id="PTHR37739">
    <property type="entry name" value="KINESIN-LIKE PROTEIN KIN-12D"/>
    <property type="match status" value="1"/>
</dbReference>
<feature type="compositionally biased region" description="Polar residues" evidence="10">
    <location>
        <begin position="7"/>
        <end position="17"/>
    </location>
</feature>
<name>A0A8T2QJI3_CERRI</name>
<feature type="compositionally biased region" description="Low complexity" evidence="10">
    <location>
        <begin position="181"/>
        <end position="192"/>
    </location>
</feature>
<dbReference type="GO" id="GO:0005524">
    <property type="term" value="F:ATP binding"/>
    <property type="evidence" value="ECO:0007669"/>
    <property type="project" value="UniProtKB-UniRule"/>
</dbReference>
<keyword evidence="2" id="KW-0493">Microtubule</keyword>
<dbReference type="GO" id="GO:0008017">
    <property type="term" value="F:microtubule binding"/>
    <property type="evidence" value="ECO:0007669"/>
    <property type="project" value="InterPro"/>
</dbReference>
<dbReference type="PANTHER" id="PTHR37739:SF14">
    <property type="entry name" value="KINESIN-LIKE PROTEIN KIN-12E"/>
    <property type="match status" value="1"/>
</dbReference>
<sequence length="2091" mass="237162">MPVRNFLRTSPKTSTNDCGDGSGNDPLHPAHLPLQEVSWNNLPHGGKGDELSTPRSVVKWLSSSPLPDPPFFEYQENLATVGLANNPSSLPVSFKARQSGKDGCSRGYNATDLDSGAASLRSSASSCGTQEIFLKNPITDHRSFYASPHVSTYEVESATNVETQVARSLKYGHSAAGATESSSDSGGWDASDPTLSNPCAQSHFEIEEDLNFWKEHNVQVIIRIRPLSSSELVTQGQVRCVRQDSAHAITWTGHPESRFTFDLVACETITQEKLFKVAGLPMVDNCLQGYNSCMFAYGQTGSGKTFTMLGDLEGAQHQPSANRGMTPRVFEYLFARILEEETSRSKEHVNFTCRCSFLEIYNEQILDLLEPATTNLQLREDAKRGVYVENLSEIEVKNVQDVITLLIQGAANRKVAATNMNRESSRSHSVFTCVIESRWTSQSIKNSRFGRLHLVDLAGSERQKSSGAEGERLKEAANINKSLSTLGLVIMSLVDIANGKQRHVPYRDSKLTFLLHDSLGGNSKTTIIANISPSKCCALETLSTLKFAQRAKFIRNNAMVNENAMGDVMALRLRIQKLEEENNQLRMRIMDGGMAVSENGMGSELAEHGNLSQSAYSSVAWDPFREFSTSSLCGKQRNGLELTLQRTLQRQQTAEAKIKELQAQIDQFKFLVKQKEEDTQRGKMMLRFREDKIKRMEALLKGVFSLETYISTERDSLLEEVKMLRMRLERNPEVTRFAMENIRLQEELQRYHNFYEEGERDMMEKEILLLQDQLLEALDWKLMHEEDPNCVGKGQSTSFNKKDMDDTEVESSKLEKQIETVGAVASLQAELIALQDMVISAKTAEAQACEHASSLAAEVERLKDRLKEVEENYNKNDVQVGLKQLECENTQLQSEAAEQMCAAGESLSLESELERQHDQEIEKLKAQIKLSQEELEQAGKKYAELQWMYEASEQRGALAESLKCELELLEKRHDREMEELKSQMHATREELEKGRQAYAQLQSMYEAAERRGAMAESLKNDLEVMKRGHDEEMGEFSSYRRLTEEELEKAHQEYAQLQCMYKAAEERGVIAGALKVELDSVKTRHNDEIEELKAHLHQTRNELEMAHQAYAGLQSMYKVAEERGVFVEALKLELESVKKGYHQELEDLKAHLHLAEGELMKARQAVEQREAMDEALKLEIELLKKRHTEEMEELKNHLCVGNEQSRCMVEVDQIGAICETVKLDLEHMKDGFDEEREESRAHLHWSQRKSGMACQETLRLHEVAEQRCGMAETSKQELEPVESRHDKEMQELRTELRMTQQALEMAHQENARLQSIYKVTEEREIMSETLQLEPELIRERHHVETEELKAHLTTEKVMDKSTGHEVQNEVLTKFGQNMDQELLSSVEVLEMQAEKTENSGGELEESKTQLHLTEEESRKPHEENAQMHCIYEGEERRGLAETLKESELMRKKHHVEMEELKTHIHLTQEALIERSHLEGQHGVLSACCQVVDEPSNGVEAVLRLQVGKLQDYAEEPIQSLSIGNKHDEPDIEFLKEKLIQMEEANSRLSVLLECAVAEKEAVSKDNQRYEISGRAKSSGNCLSDAKESEDIVQRVRNLNHVSDFAEPNSCCLHILENEYAIFSKLEEKLHCLLQGVEEKFKNLDATLDDATGECNGRLECLMSRVEQSYTDIMSLFVVLDASRVRNKELEEKLSKACSRLRQEEEAKDHAFFLSASDMGAFLEDKKLLQESLDVSLSTYNSKAKSWLGSLQEFESKVQLIRTQLLDLLAAIDGAITCLTNKQEGSHWSQSKSLAEVGLLEIEVERIEEQQCLSTLRVCQQENKVKALKKLSCDIQASKAEWCSREARLEDHLQKLRGALEEKESEIFEMKTEEEHYRCCLDQLLKHEEIIHLEAAALREKLHMTEQLRADVSLGAQSACSMLQLLRREEEKATLLSDILEVEEKLKNLQQGIEQMRGCADKTETAILCADVEREAAASSLQEAEAELDEVKKEIQMLVDTEEEMKGELEMLTVLHSKATSDDSMMIEQLETANKRLQFMKESIAKAGNAGLHLFSEITNTMQNSKVTLEKLVSEAQSMLGNINISIQELAV</sequence>
<feature type="coiled-coil region" evidence="9">
    <location>
        <begin position="644"/>
        <end position="678"/>
    </location>
</feature>
<evidence type="ECO:0000256" key="10">
    <source>
        <dbReference type="SAM" id="MobiDB-lite"/>
    </source>
</evidence>
<dbReference type="Proteomes" id="UP000825935">
    <property type="component" value="Chromosome 34"/>
</dbReference>
<feature type="coiled-coil region" evidence="9">
    <location>
        <begin position="1289"/>
        <end position="1323"/>
    </location>
</feature>
<dbReference type="GO" id="GO:0005874">
    <property type="term" value="C:microtubule"/>
    <property type="evidence" value="ECO:0007669"/>
    <property type="project" value="UniProtKB-KW"/>
</dbReference>
<keyword evidence="13" id="KW-1185">Reference proteome</keyword>
<dbReference type="InterPro" id="IPR027417">
    <property type="entry name" value="P-loop_NTPase"/>
</dbReference>
<keyword evidence="3 8" id="KW-0547">Nucleotide-binding</keyword>
<evidence type="ECO:0000256" key="6">
    <source>
        <dbReference type="ARBA" id="ARBA00023175"/>
    </source>
</evidence>
<keyword evidence="1" id="KW-0934">Plastid</keyword>
<evidence type="ECO:0000259" key="11">
    <source>
        <dbReference type="PROSITE" id="PS50067"/>
    </source>
</evidence>
<keyword evidence="5 9" id="KW-0175">Coiled coil</keyword>
<keyword evidence="6 8" id="KW-0505">Motor protein</keyword>
<dbReference type="InterPro" id="IPR019821">
    <property type="entry name" value="Kinesin_motor_CS"/>
</dbReference>
<dbReference type="InterPro" id="IPR044986">
    <property type="entry name" value="KIF15/KIN-12"/>
</dbReference>
<dbReference type="PRINTS" id="PR00380">
    <property type="entry name" value="KINESINHEAVY"/>
</dbReference>
<evidence type="ECO:0000313" key="12">
    <source>
        <dbReference type="EMBL" id="KAH7283695.1"/>
    </source>
</evidence>
<dbReference type="PROSITE" id="PS00411">
    <property type="entry name" value="KINESIN_MOTOR_1"/>
    <property type="match status" value="1"/>
</dbReference>
<keyword evidence="1" id="KW-0150">Chloroplast</keyword>
<feature type="region of interest" description="Disordered" evidence="10">
    <location>
        <begin position="175"/>
        <end position="194"/>
    </location>
</feature>
<dbReference type="EMBL" id="CM035439">
    <property type="protein sequence ID" value="KAH7283695.1"/>
    <property type="molecule type" value="Genomic_DNA"/>
</dbReference>
<dbReference type="GO" id="GO:0003777">
    <property type="term" value="F:microtubule motor activity"/>
    <property type="evidence" value="ECO:0007669"/>
    <property type="project" value="InterPro"/>
</dbReference>
<accession>A0A8T2QJI3</accession>
<gene>
    <name evidence="12" type="ORF">KP509_34G019800</name>
</gene>
<evidence type="ECO:0000256" key="2">
    <source>
        <dbReference type="ARBA" id="ARBA00022701"/>
    </source>
</evidence>
<reference evidence="12" key="1">
    <citation type="submission" date="2021-08" db="EMBL/GenBank/DDBJ databases">
        <title>WGS assembly of Ceratopteris richardii.</title>
        <authorList>
            <person name="Marchant D.B."/>
            <person name="Chen G."/>
            <person name="Jenkins J."/>
            <person name="Shu S."/>
            <person name="Leebens-Mack J."/>
            <person name="Grimwood J."/>
            <person name="Schmutz J."/>
            <person name="Soltis P."/>
            <person name="Soltis D."/>
            <person name="Chen Z.-H."/>
        </authorList>
    </citation>
    <scope>NUCLEOTIDE SEQUENCE</scope>
    <source>
        <strain evidence="12">Whitten #5841</strain>
        <tissue evidence="12">Leaf</tissue>
    </source>
</reference>
<feature type="coiled-coil region" evidence="9">
    <location>
        <begin position="1040"/>
        <end position="1109"/>
    </location>
</feature>
<evidence type="ECO:0000256" key="8">
    <source>
        <dbReference type="PROSITE-ProRule" id="PRU00283"/>
    </source>
</evidence>
<dbReference type="OrthoDB" id="3176171at2759"/>
<evidence type="ECO:0000313" key="13">
    <source>
        <dbReference type="Proteomes" id="UP000825935"/>
    </source>
</evidence>
<evidence type="ECO:0000256" key="5">
    <source>
        <dbReference type="ARBA" id="ARBA00023054"/>
    </source>
</evidence>
<dbReference type="FunFam" id="3.40.850.10:FF:000033">
    <property type="entry name" value="Kinesin-like protein KIN-12E"/>
    <property type="match status" value="1"/>
</dbReference>
<dbReference type="SMART" id="SM00129">
    <property type="entry name" value="KISc"/>
    <property type="match status" value="1"/>
</dbReference>
<dbReference type="GO" id="GO:0007018">
    <property type="term" value="P:microtubule-based movement"/>
    <property type="evidence" value="ECO:0007669"/>
    <property type="project" value="InterPro"/>
</dbReference>
<proteinExistence type="inferred from homology"/>
<evidence type="ECO:0000256" key="9">
    <source>
        <dbReference type="SAM" id="Coils"/>
    </source>
</evidence>
<protein>
    <recommendedName>
        <fullName evidence="11">Kinesin motor domain-containing protein</fullName>
    </recommendedName>
</protein>
<feature type="coiled-coil region" evidence="9">
    <location>
        <begin position="561"/>
        <end position="588"/>
    </location>
</feature>
<feature type="region of interest" description="Disordered" evidence="10">
    <location>
        <begin position="1393"/>
        <end position="1423"/>
    </location>
</feature>
<feature type="coiled-coil region" evidence="9">
    <location>
        <begin position="1845"/>
        <end position="1872"/>
    </location>
</feature>
<dbReference type="PROSITE" id="PS50067">
    <property type="entry name" value="KINESIN_MOTOR_2"/>
    <property type="match status" value="1"/>
</dbReference>
<dbReference type="Pfam" id="PF00225">
    <property type="entry name" value="Kinesin"/>
    <property type="match status" value="1"/>
</dbReference>
<evidence type="ECO:0000256" key="3">
    <source>
        <dbReference type="ARBA" id="ARBA00022741"/>
    </source>
</evidence>
<comment type="caution">
    <text evidence="12">The sequence shown here is derived from an EMBL/GenBank/DDBJ whole genome shotgun (WGS) entry which is preliminary data.</text>
</comment>
<dbReference type="Gene3D" id="3.40.850.10">
    <property type="entry name" value="Kinesin motor domain"/>
    <property type="match status" value="1"/>
</dbReference>
<evidence type="ECO:0000256" key="7">
    <source>
        <dbReference type="ARBA" id="ARBA00034488"/>
    </source>
</evidence>
<feature type="binding site" evidence="8">
    <location>
        <begin position="298"/>
        <end position="305"/>
    </location>
    <ligand>
        <name>ATP</name>
        <dbReference type="ChEBI" id="CHEBI:30616"/>
    </ligand>
</feature>
<dbReference type="InterPro" id="IPR001752">
    <property type="entry name" value="Kinesin_motor_dom"/>
</dbReference>
<feature type="coiled-coil region" evidence="9">
    <location>
        <begin position="1931"/>
        <end position="2049"/>
    </location>
</feature>
<evidence type="ECO:0000256" key="1">
    <source>
        <dbReference type="ARBA" id="ARBA00022528"/>
    </source>
</evidence>
<keyword evidence="4 8" id="KW-0067">ATP-binding</keyword>
<feature type="compositionally biased region" description="Basic and acidic residues" evidence="10">
    <location>
        <begin position="1404"/>
        <end position="1423"/>
    </location>
</feature>
<organism evidence="12 13">
    <name type="scientific">Ceratopteris richardii</name>
    <name type="common">Triangle waterfern</name>
    <dbReference type="NCBI Taxonomy" id="49495"/>
    <lineage>
        <taxon>Eukaryota</taxon>
        <taxon>Viridiplantae</taxon>
        <taxon>Streptophyta</taxon>
        <taxon>Embryophyta</taxon>
        <taxon>Tracheophyta</taxon>
        <taxon>Polypodiopsida</taxon>
        <taxon>Polypodiidae</taxon>
        <taxon>Polypodiales</taxon>
        <taxon>Pteridineae</taxon>
        <taxon>Pteridaceae</taxon>
        <taxon>Parkerioideae</taxon>
        <taxon>Ceratopteris</taxon>
    </lineage>
</organism>
<dbReference type="InterPro" id="IPR036961">
    <property type="entry name" value="Kinesin_motor_dom_sf"/>
</dbReference>